<evidence type="ECO:0000256" key="5">
    <source>
        <dbReference type="ARBA" id="ARBA00023239"/>
    </source>
</evidence>
<dbReference type="SUPFAM" id="SSF53383">
    <property type="entry name" value="PLP-dependent transferases"/>
    <property type="match status" value="1"/>
</dbReference>
<dbReference type="AlphaFoldDB" id="A0A562RX69"/>
<dbReference type="InterPro" id="IPR022517">
    <property type="entry name" value="Asp_decarboxylase_pyridox"/>
</dbReference>
<dbReference type="GO" id="GO:0016831">
    <property type="term" value="F:carboxy-lyase activity"/>
    <property type="evidence" value="ECO:0007669"/>
    <property type="project" value="UniProtKB-KW"/>
</dbReference>
<evidence type="ECO:0000256" key="6">
    <source>
        <dbReference type="PIRSR" id="PIRSR602129-50"/>
    </source>
</evidence>
<dbReference type="Gene3D" id="3.40.640.10">
    <property type="entry name" value="Type I PLP-dependent aspartate aminotransferase-like (Major domain)"/>
    <property type="match status" value="1"/>
</dbReference>
<evidence type="ECO:0000313" key="8">
    <source>
        <dbReference type="EMBL" id="TWI73184.1"/>
    </source>
</evidence>
<sequence>MRQGLSFEAPSVGDGDWEQMLRLFIQPDTEADRAKLVGYMEQILFGLQEFLHNHVGVTEEIGLKELALGYMDSSLCFEPEKKLPEVISDIIDRIAPQAVNVSSPYFVGHMTSAIPFFMVLFKAIVAALNQNVVKLETSKVVSIVERQVTARLHRLVYGMEPGFYEKYVQSTDATLGVFTEGGTAANLTALWVARNRLLGPRGDFGGVEAEGLAEAYRAYDIDRCVILVSRRGHYSMRKAVGVLGLGNRNLVTIDVDGENRICLPALRRKIAEYKADPRTRILAVVGIAGATETGTVDPLRRMGEICRDAGIYFHVDAAWGGPTLMSDRYRHLLDGIELADSVTIDGHKQFYMPMTCGMVYFRDPFHLDAISYHANYIIRRGSVDLGIKTLAGTREANSLILDSAIKVMGRKGYGMLIDHGIDLARKFAEEIRKRDNLQLVTAPELNILTYRFCPTPLKEALLRSCGSERTRLNERINDININIQRIQRESGKSFVSRTAIDKGVPGGGETVVLRVVLMNPLTSLSILKEILDEQEAIYREHYSAVDLYGGSRVN</sequence>
<keyword evidence="5 7" id="KW-0456">Lyase</keyword>
<name>A0A562RX69_9BACT</name>
<evidence type="ECO:0000256" key="2">
    <source>
        <dbReference type="ARBA" id="ARBA00009533"/>
    </source>
</evidence>
<protein>
    <submittedName>
        <fullName evidence="8">Glutamate decarboxylase</fullName>
    </submittedName>
</protein>
<dbReference type="Proteomes" id="UP000318307">
    <property type="component" value="Unassembled WGS sequence"/>
</dbReference>
<dbReference type="GO" id="GO:0005737">
    <property type="term" value="C:cytoplasm"/>
    <property type="evidence" value="ECO:0007669"/>
    <property type="project" value="TreeGrafter"/>
</dbReference>
<dbReference type="RefSeq" id="WP_144683596.1">
    <property type="nucleotide sequence ID" value="NZ_VLLC01000008.1"/>
</dbReference>
<reference evidence="8 9" key="1">
    <citation type="submission" date="2019-07" db="EMBL/GenBank/DDBJ databases">
        <title>Genome sequencing of 100 strains of the haloalkaliphilic chemolithoautotrophic sulfur-oxidizing bacterium Thioalkalivibrio.</title>
        <authorList>
            <person name="Muyzer G."/>
        </authorList>
    </citation>
    <scope>NUCLEOTIDE SEQUENCE [LARGE SCALE GENOMIC DNA]</scope>
    <source>
        <strain evidence="8 9">ASO4-4</strain>
    </source>
</reference>
<evidence type="ECO:0000256" key="3">
    <source>
        <dbReference type="ARBA" id="ARBA00022793"/>
    </source>
</evidence>
<comment type="cofactor">
    <cofactor evidence="1 6 7">
        <name>pyridoxal 5'-phosphate</name>
        <dbReference type="ChEBI" id="CHEBI:597326"/>
    </cofactor>
</comment>
<dbReference type="InterPro" id="IPR015424">
    <property type="entry name" value="PyrdxlP-dep_Trfase"/>
</dbReference>
<feature type="modified residue" description="N6-(pyridoxal phosphate)lysine" evidence="6">
    <location>
        <position position="348"/>
    </location>
</feature>
<dbReference type="OrthoDB" id="9803665at2"/>
<dbReference type="InterPro" id="IPR015422">
    <property type="entry name" value="PyrdxlP-dep_Trfase_small"/>
</dbReference>
<keyword evidence="3" id="KW-0210">Decarboxylase</keyword>
<evidence type="ECO:0000256" key="7">
    <source>
        <dbReference type="RuleBase" id="RU000382"/>
    </source>
</evidence>
<comment type="caution">
    <text evidence="8">The sequence shown here is derived from an EMBL/GenBank/DDBJ whole genome shotgun (WGS) entry which is preliminary data.</text>
</comment>
<evidence type="ECO:0000256" key="1">
    <source>
        <dbReference type="ARBA" id="ARBA00001933"/>
    </source>
</evidence>
<dbReference type="NCBIfam" id="TIGR03799">
    <property type="entry name" value="NOD_PanD_pyr"/>
    <property type="match status" value="1"/>
</dbReference>
<comment type="similarity">
    <text evidence="2 7">Belongs to the group II decarboxylase family.</text>
</comment>
<dbReference type="Pfam" id="PF00282">
    <property type="entry name" value="Pyridoxal_deC"/>
    <property type="match status" value="1"/>
</dbReference>
<dbReference type="Gene3D" id="3.90.1150.10">
    <property type="entry name" value="Aspartate Aminotransferase, domain 1"/>
    <property type="match status" value="1"/>
</dbReference>
<dbReference type="GO" id="GO:0019752">
    <property type="term" value="P:carboxylic acid metabolic process"/>
    <property type="evidence" value="ECO:0007669"/>
    <property type="project" value="InterPro"/>
</dbReference>
<accession>A0A562RX69</accession>
<organism evidence="8 9">
    <name type="scientific">Desulfobotulus alkaliphilus</name>
    <dbReference type="NCBI Taxonomy" id="622671"/>
    <lineage>
        <taxon>Bacteria</taxon>
        <taxon>Pseudomonadati</taxon>
        <taxon>Thermodesulfobacteriota</taxon>
        <taxon>Desulfobacteria</taxon>
        <taxon>Desulfobacterales</taxon>
        <taxon>Desulfobacteraceae</taxon>
        <taxon>Desulfobotulus</taxon>
    </lineage>
</organism>
<dbReference type="PANTHER" id="PTHR45677">
    <property type="entry name" value="GLUTAMATE DECARBOXYLASE-RELATED"/>
    <property type="match status" value="1"/>
</dbReference>
<evidence type="ECO:0000256" key="4">
    <source>
        <dbReference type="ARBA" id="ARBA00022898"/>
    </source>
</evidence>
<dbReference type="InterPro" id="IPR002129">
    <property type="entry name" value="PyrdxlP-dep_de-COase"/>
</dbReference>
<dbReference type="EMBL" id="VLLC01000008">
    <property type="protein sequence ID" value="TWI73184.1"/>
    <property type="molecule type" value="Genomic_DNA"/>
</dbReference>
<keyword evidence="9" id="KW-1185">Reference proteome</keyword>
<dbReference type="GO" id="GO:0030170">
    <property type="term" value="F:pyridoxal phosphate binding"/>
    <property type="evidence" value="ECO:0007669"/>
    <property type="project" value="InterPro"/>
</dbReference>
<gene>
    <name evidence="8" type="ORF">LZ24_01271</name>
</gene>
<proteinExistence type="inferred from homology"/>
<keyword evidence="4 6" id="KW-0663">Pyridoxal phosphate</keyword>
<dbReference type="PANTHER" id="PTHR45677:SF8">
    <property type="entry name" value="CYSTEINE SULFINIC ACID DECARBOXYLASE"/>
    <property type="match status" value="1"/>
</dbReference>
<dbReference type="InterPro" id="IPR015421">
    <property type="entry name" value="PyrdxlP-dep_Trfase_major"/>
</dbReference>
<evidence type="ECO:0000313" key="9">
    <source>
        <dbReference type="Proteomes" id="UP000318307"/>
    </source>
</evidence>